<reference evidence="4 5" key="1">
    <citation type="submission" date="2018-03" db="EMBL/GenBank/DDBJ databases">
        <title>Genomic Encyclopedia of Type Strains, Phase III (KMG-III): the genomes of soil and plant-associated and newly described type strains.</title>
        <authorList>
            <person name="Whitman W."/>
        </authorList>
    </citation>
    <scope>NUCLEOTIDE SEQUENCE [LARGE SCALE GENOMIC DNA]</scope>
    <source>
        <strain evidence="4 5">CGMCC 1.12700</strain>
    </source>
</reference>
<dbReference type="RefSeq" id="WP_106524023.1">
    <property type="nucleotide sequence ID" value="NZ_PYGD01000007.1"/>
</dbReference>
<proteinExistence type="predicted"/>
<dbReference type="Proteomes" id="UP000240572">
    <property type="component" value="Unassembled WGS sequence"/>
</dbReference>
<evidence type="ECO:0000313" key="5">
    <source>
        <dbReference type="Proteomes" id="UP000240572"/>
    </source>
</evidence>
<dbReference type="InterPro" id="IPR011250">
    <property type="entry name" value="OMP/PagP_B-barrel"/>
</dbReference>
<feature type="chain" id="PRO_5015142250" evidence="2">
    <location>
        <begin position="26"/>
        <end position="210"/>
    </location>
</feature>
<dbReference type="OrthoDB" id="947434at2"/>
<dbReference type="AlphaFoldDB" id="A0A2P8D0K2"/>
<organism evidence="4 5">
    <name type="scientific">Taibaiella chishuiensis</name>
    <dbReference type="NCBI Taxonomy" id="1434707"/>
    <lineage>
        <taxon>Bacteria</taxon>
        <taxon>Pseudomonadati</taxon>
        <taxon>Bacteroidota</taxon>
        <taxon>Chitinophagia</taxon>
        <taxon>Chitinophagales</taxon>
        <taxon>Chitinophagaceae</taxon>
        <taxon>Taibaiella</taxon>
    </lineage>
</organism>
<keyword evidence="1 2" id="KW-0732">Signal</keyword>
<dbReference type="InterPro" id="IPR027385">
    <property type="entry name" value="Beta-barrel_OMP"/>
</dbReference>
<evidence type="ECO:0000259" key="3">
    <source>
        <dbReference type="Pfam" id="PF13505"/>
    </source>
</evidence>
<name>A0A2P8D0K2_9BACT</name>
<feature type="signal peptide" evidence="2">
    <location>
        <begin position="1"/>
        <end position="25"/>
    </location>
</feature>
<comment type="caution">
    <text evidence="4">The sequence shown here is derived from an EMBL/GenBank/DDBJ whole genome shotgun (WGS) entry which is preliminary data.</text>
</comment>
<dbReference type="EMBL" id="PYGD01000007">
    <property type="protein sequence ID" value="PSK90749.1"/>
    <property type="molecule type" value="Genomic_DNA"/>
</dbReference>
<sequence length="210" mass="22841">MKILKPTIAAAMLLCTSLFTHKTQAQGLILGIKVGATFDKTQGQNLDGKFSGYFLGGAYAGIRFTAIKVQAELLFSQSKVTTGDNFKNAFGNYVSGTASSIKDGTFKMNELSIPVLVGFNLLPKLLWIQAGPQYTGVVSINDVNGFVKETKDVFKSGYLSGVVGAELQLPFSLNVGARYIFGISDRNNTNVNESWRTSHFQLHVGYSFMK</sequence>
<evidence type="ECO:0000256" key="1">
    <source>
        <dbReference type="ARBA" id="ARBA00022729"/>
    </source>
</evidence>
<gene>
    <name evidence="4" type="ORF">B0I18_107160</name>
</gene>
<dbReference type="Pfam" id="PF13505">
    <property type="entry name" value="OMP_b-brl"/>
    <property type="match status" value="1"/>
</dbReference>
<evidence type="ECO:0000313" key="4">
    <source>
        <dbReference type="EMBL" id="PSK90749.1"/>
    </source>
</evidence>
<evidence type="ECO:0000256" key="2">
    <source>
        <dbReference type="SAM" id="SignalP"/>
    </source>
</evidence>
<feature type="domain" description="Outer membrane protein beta-barrel" evidence="3">
    <location>
        <begin position="12"/>
        <end position="208"/>
    </location>
</feature>
<dbReference type="SUPFAM" id="SSF56925">
    <property type="entry name" value="OMPA-like"/>
    <property type="match status" value="1"/>
</dbReference>
<accession>A0A2P8D0K2</accession>
<keyword evidence="5" id="KW-1185">Reference proteome</keyword>
<protein>
    <submittedName>
        <fullName evidence="4">Outer membrane protein with beta-barrel domain</fullName>
    </submittedName>
</protein>